<evidence type="ECO:0000313" key="8">
    <source>
        <dbReference type="Proteomes" id="UP000693672"/>
    </source>
</evidence>
<comment type="caution">
    <text evidence="7">The sequence shown here is derived from an EMBL/GenBank/DDBJ whole genome shotgun (WGS) entry which is preliminary data.</text>
</comment>
<keyword evidence="2" id="KW-0378">Hydrolase</keyword>
<dbReference type="Pfam" id="PF08239">
    <property type="entry name" value="SH3_3"/>
    <property type="match status" value="3"/>
</dbReference>
<dbReference type="AlphaFoldDB" id="A0A916NLU5"/>
<dbReference type="EMBL" id="CAJVAS010000054">
    <property type="protein sequence ID" value="CAG7650615.1"/>
    <property type="molecule type" value="Genomic_DNA"/>
</dbReference>
<sequence>MKKQLIALVMSAAVSLSVIPYHALAFSYDTEKAKVVQAVNFREQPSTSGDRIRYLKVGELLDIVSTYNSSWLQVRDDTGQVGYVSSSPTYIQLTSVKVPAEPNGQIVKSVSFRTGPTTDASRIRYLQAGEPVLILEKMNAYWYKVQDKNDVIGYVSTSEEYISTAFEQTQEPEEPLFQSTPNATIVSSVSFRTGMSTDADRIRYLQKGEQVLVLNKASDYWYNVQDRNGVIGYVSTSSQYITTTFVEPYKQLDHTVAAGKVVDAGMNYLGVPYEFGSSRNDTSTFDCSDFVRQAYLDGIKQLLPGDSRSQGAYVQAVGKTKSDWRQLKKGDLLFFMNYKGYNASSYAGVDKSKETITHVGIYLGDGKMLHTYSAASGGVRIDNIADSQWELRFLYGGATY</sequence>
<dbReference type="RefSeq" id="WP_218095800.1">
    <property type="nucleotide sequence ID" value="NZ_CAJVAS010000054.1"/>
</dbReference>
<dbReference type="PANTHER" id="PTHR47053">
    <property type="entry name" value="MUREIN DD-ENDOPEPTIDASE MEPH-RELATED"/>
    <property type="match status" value="1"/>
</dbReference>
<feature type="chain" id="PRO_5038022881" description="Hydrolase Nlp/P60" evidence="4">
    <location>
        <begin position="26"/>
        <end position="400"/>
    </location>
</feature>
<dbReference type="InterPro" id="IPR003646">
    <property type="entry name" value="SH3-like_bac-type"/>
</dbReference>
<dbReference type="GO" id="GO:0006508">
    <property type="term" value="P:proteolysis"/>
    <property type="evidence" value="ECO:0007669"/>
    <property type="project" value="UniProtKB-KW"/>
</dbReference>
<evidence type="ECO:0000313" key="7">
    <source>
        <dbReference type="EMBL" id="CAG7650615.1"/>
    </source>
</evidence>
<gene>
    <name evidence="7" type="ORF">PAESOLCIP111_06120</name>
</gene>
<dbReference type="Proteomes" id="UP000693672">
    <property type="component" value="Unassembled WGS sequence"/>
</dbReference>
<keyword evidence="4" id="KW-0732">Signal</keyword>
<dbReference type="GO" id="GO:0008234">
    <property type="term" value="F:cysteine-type peptidase activity"/>
    <property type="evidence" value="ECO:0007669"/>
    <property type="project" value="UniProtKB-KW"/>
</dbReference>
<protein>
    <recommendedName>
        <fullName evidence="9">Hydrolase Nlp/P60</fullName>
    </recommendedName>
</protein>
<name>A0A916NLU5_9BACL</name>
<keyword evidence="3" id="KW-0788">Thiol protease</keyword>
<evidence type="ECO:0000256" key="4">
    <source>
        <dbReference type="SAM" id="SignalP"/>
    </source>
</evidence>
<keyword evidence="1" id="KW-0645">Protease</keyword>
<feature type="domain" description="NlpC/P60" evidence="6">
    <location>
        <begin position="255"/>
        <end position="400"/>
    </location>
</feature>
<organism evidence="7 8">
    <name type="scientific">Paenibacillus solanacearum</name>
    <dbReference type="NCBI Taxonomy" id="2048548"/>
    <lineage>
        <taxon>Bacteria</taxon>
        <taxon>Bacillati</taxon>
        <taxon>Bacillota</taxon>
        <taxon>Bacilli</taxon>
        <taxon>Bacillales</taxon>
        <taxon>Paenibacillaceae</taxon>
        <taxon>Paenibacillus</taxon>
    </lineage>
</organism>
<keyword evidence="8" id="KW-1185">Reference proteome</keyword>
<dbReference type="InterPro" id="IPR000064">
    <property type="entry name" value="NLP_P60_dom"/>
</dbReference>
<evidence type="ECO:0000259" key="5">
    <source>
        <dbReference type="PROSITE" id="PS51781"/>
    </source>
</evidence>
<dbReference type="CDD" id="cd00174">
    <property type="entry name" value="SH3"/>
    <property type="match status" value="1"/>
</dbReference>
<evidence type="ECO:0000259" key="6">
    <source>
        <dbReference type="PROSITE" id="PS51935"/>
    </source>
</evidence>
<dbReference type="PANTHER" id="PTHR47053:SF1">
    <property type="entry name" value="MUREIN DD-ENDOPEPTIDASE MEPH-RELATED"/>
    <property type="match status" value="1"/>
</dbReference>
<evidence type="ECO:0000256" key="3">
    <source>
        <dbReference type="ARBA" id="ARBA00022807"/>
    </source>
</evidence>
<dbReference type="SMART" id="SM00287">
    <property type="entry name" value="SH3b"/>
    <property type="match status" value="3"/>
</dbReference>
<proteinExistence type="predicted"/>
<dbReference type="PROSITE" id="PS51781">
    <property type="entry name" value="SH3B"/>
    <property type="match status" value="2"/>
</dbReference>
<evidence type="ECO:0000256" key="2">
    <source>
        <dbReference type="ARBA" id="ARBA00022801"/>
    </source>
</evidence>
<evidence type="ECO:0000256" key="1">
    <source>
        <dbReference type="ARBA" id="ARBA00022670"/>
    </source>
</evidence>
<dbReference type="InterPro" id="IPR051202">
    <property type="entry name" value="Peptidase_C40"/>
</dbReference>
<feature type="domain" description="SH3b" evidence="5">
    <location>
        <begin position="101"/>
        <end position="166"/>
    </location>
</feature>
<evidence type="ECO:0008006" key="9">
    <source>
        <dbReference type="Google" id="ProtNLM"/>
    </source>
</evidence>
<reference evidence="7" key="1">
    <citation type="submission" date="2021-06" db="EMBL/GenBank/DDBJ databases">
        <authorList>
            <person name="Criscuolo A."/>
        </authorList>
    </citation>
    <scope>NUCLEOTIDE SEQUENCE</scope>
    <source>
        <strain evidence="7">CIP111600</strain>
    </source>
</reference>
<feature type="domain" description="SH3b" evidence="5">
    <location>
        <begin position="180"/>
        <end position="245"/>
    </location>
</feature>
<accession>A0A916NLU5</accession>
<feature type="signal peptide" evidence="4">
    <location>
        <begin position="1"/>
        <end position="25"/>
    </location>
</feature>
<dbReference type="PROSITE" id="PS51935">
    <property type="entry name" value="NLPC_P60"/>
    <property type="match status" value="1"/>
</dbReference>
<dbReference type="Pfam" id="PF00877">
    <property type="entry name" value="NLPC_P60"/>
    <property type="match status" value="1"/>
</dbReference>